<comment type="caution">
    <text evidence="1">The sequence shown here is derived from an EMBL/GenBank/DDBJ whole genome shotgun (WGS) entry which is preliminary data.</text>
</comment>
<dbReference type="Gene3D" id="3.40.190.10">
    <property type="entry name" value="Periplasmic binding protein-like II"/>
    <property type="match status" value="2"/>
</dbReference>
<dbReference type="Pfam" id="PF16868">
    <property type="entry name" value="NMT1_3"/>
    <property type="match status" value="1"/>
</dbReference>
<keyword evidence="2" id="KW-1185">Reference proteome</keyword>
<dbReference type="AlphaFoldDB" id="A0A367FJI0"/>
<accession>A0A367FJI0</accession>
<evidence type="ECO:0008006" key="3">
    <source>
        <dbReference type="Google" id="ProtNLM"/>
    </source>
</evidence>
<dbReference type="InterPro" id="IPR011852">
    <property type="entry name" value="TRAP_TAXI"/>
</dbReference>
<gene>
    <name evidence="1" type="ORF">DQ384_14735</name>
</gene>
<dbReference type="SUPFAM" id="SSF53850">
    <property type="entry name" value="Periplasmic binding protein-like II"/>
    <property type="match status" value="1"/>
</dbReference>
<evidence type="ECO:0000313" key="1">
    <source>
        <dbReference type="EMBL" id="RCG30558.1"/>
    </source>
</evidence>
<dbReference type="PANTHER" id="PTHR42941:SF1">
    <property type="entry name" value="SLL1037 PROTEIN"/>
    <property type="match status" value="1"/>
</dbReference>
<name>A0A367FJI0_9ACTN</name>
<protein>
    <recommendedName>
        <fullName evidence="3">C4-dicarboxylate ABC transporter substrate-binding protein</fullName>
    </recommendedName>
</protein>
<dbReference type="NCBIfam" id="TIGR02122">
    <property type="entry name" value="TRAP_TAXI"/>
    <property type="match status" value="1"/>
</dbReference>
<dbReference type="Proteomes" id="UP000253094">
    <property type="component" value="Unassembled WGS sequence"/>
</dbReference>
<dbReference type="PANTHER" id="PTHR42941">
    <property type="entry name" value="SLL1037 PROTEIN"/>
    <property type="match status" value="1"/>
</dbReference>
<proteinExistence type="predicted"/>
<reference evidence="1 2" key="1">
    <citation type="submission" date="2018-06" db="EMBL/GenBank/DDBJ databases">
        <title>Sphaerisporangium craniellae sp. nov., isolated from a marine sponge in the South China Sea.</title>
        <authorList>
            <person name="Li L."/>
        </authorList>
    </citation>
    <scope>NUCLEOTIDE SEQUENCE [LARGE SCALE GENOMIC DNA]</scope>
    <source>
        <strain evidence="1 2">CCTCC AA 208026</strain>
    </source>
</reference>
<dbReference type="OrthoDB" id="5582316at2"/>
<evidence type="ECO:0000313" key="2">
    <source>
        <dbReference type="Proteomes" id="UP000253094"/>
    </source>
</evidence>
<dbReference type="EMBL" id="QOIL01000007">
    <property type="protein sequence ID" value="RCG30558.1"/>
    <property type="molecule type" value="Genomic_DNA"/>
</dbReference>
<organism evidence="1 2">
    <name type="scientific">Sphaerisporangium album</name>
    <dbReference type="NCBI Taxonomy" id="509200"/>
    <lineage>
        <taxon>Bacteria</taxon>
        <taxon>Bacillati</taxon>
        <taxon>Actinomycetota</taxon>
        <taxon>Actinomycetes</taxon>
        <taxon>Streptosporangiales</taxon>
        <taxon>Streptosporangiaceae</taxon>
        <taxon>Sphaerisporangium</taxon>
    </lineage>
</organism>
<sequence length="350" mass="36742">MSGAVSEAVTRVVNGAVNRAVDGAVNRAVDRTVRGAVSGVSRRAALASALLLGVGACSSRGHRERLTIATGGTGGVYYALGEALAAVMRRRWDVDVVVTRSAASIENLHLVAAGRADLGFASIDAVALAVAGHAPFLGRRPITSLALLYDDYLQFTTGAGDPIRRPADISGTAVSVGAPESGTELIVLRLLRTAGIEPSRLVRLGVADSADAMRRGEIRGFFFSGGIPTPAIAALARSSPIRLLPLGAYVPALQREYDGVYVTRTVPANTYGLDADVSTIGVHNLLVANAAMPADLAYRITKLLFESRGELAATHAEARHLHERTAVFTEPVPLHPGAVRYYREVKYGVG</sequence>